<dbReference type="Pfam" id="PF00583">
    <property type="entry name" value="Acetyltransf_1"/>
    <property type="match status" value="1"/>
</dbReference>
<dbReference type="PROSITE" id="PS51186">
    <property type="entry name" value="GNAT"/>
    <property type="match status" value="1"/>
</dbReference>
<feature type="domain" description="N-acetyltransferase" evidence="1">
    <location>
        <begin position="4"/>
        <end position="194"/>
    </location>
</feature>
<dbReference type="CDD" id="cd04301">
    <property type="entry name" value="NAT_SF"/>
    <property type="match status" value="1"/>
</dbReference>
<organism evidence="2 3">
    <name type="scientific">Dysgonomonas mossii</name>
    <dbReference type="NCBI Taxonomy" id="163665"/>
    <lineage>
        <taxon>Bacteria</taxon>
        <taxon>Pseudomonadati</taxon>
        <taxon>Bacteroidota</taxon>
        <taxon>Bacteroidia</taxon>
        <taxon>Bacteroidales</taxon>
        <taxon>Dysgonomonadaceae</taxon>
        <taxon>Dysgonomonas</taxon>
    </lineage>
</organism>
<sequence length="204" mass="23942">MMNIVIKQLRKPDFNRARKFAIEGMHLSWYTTNKIELYLYSKYFWYLEITKATKAIGAYMDDRLVGVLLADMKDEPKIFTSAFYNAFIKVVIFFINLFYKNASSVYDKANIQMLKEFKESNNPDGEINYFAVDPDIKGKGIGTLLLNELEKYAKGKLIYLYTDSGSTYQFYPHRGFKEAVTRSIILEIHKREIPLNCFLFCKLF</sequence>
<dbReference type="OrthoDB" id="9788916at2"/>
<dbReference type="EMBL" id="SPPK01000001">
    <property type="protein sequence ID" value="TFU91154.1"/>
    <property type="molecule type" value="Genomic_DNA"/>
</dbReference>
<dbReference type="InterPro" id="IPR016181">
    <property type="entry name" value="Acyl_CoA_acyltransferase"/>
</dbReference>
<gene>
    <name evidence="2" type="ORF">E4T88_03995</name>
</gene>
<reference evidence="2 3" key="1">
    <citation type="submission" date="2019-03" db="EMBL/GenBank/DDBJ databases">
        <title>Diversity of the mouse oral microbiome.</title>
        <authorList>
            <person name="Joseph S."/>
            <person name="Aduse-Opoku J."/>
            <person name="Curtis M."/>
            <person name="Wade W."/>
            <person name="Hashim A."/>
        </authorList>
    </citation>
    <scope>NUCLEOTIDE SEQUENCE [LARGE SCALE GENOMIC DNA]</scope>
    <source>
        <strain evidence="2 3">P11</strain>
    </source>
</reference>
<dbReference type="AlphaFoldDB" id="A0A4Y9ITU2"/>
<keyword evidence="2" id="KW-0808">Transferase</keyword>
<dbReference type="Gene3D" id="3.40.630.30">
    <property type="match status" value="1"/>
</dbReference>
<protein>
    <submittedName>
        <fullName evidence="2">GNAT family N-acetyltransferase</fullName>
    </submittedName>
</protein>
<comment type="caution">
    <text evidence="2">The sequence shown here is derived from an EMBL/GenBank/DDBJ whole genome shotgun (WGS) entry which is preliminary data.</text>
</comment>
<proteinExistence type="predicted"/>
<accession>A0A4Y9ITU2</accession>
<evidence type="ECO:0000259" key="1">
    <source>
        <dbReference type="PROSITE" id="PS51186"/>
    </source>
</evidence>
<dbReference type="SUPFAM" id="SSF55729">
    <property type="entry name" value="Acyl-CoA N-acyltransferases (Nat)"/>
    <property type="match status" value="1"/>
</dbReference>
<name>A0A4Y9ITU2_9BACT</name>
<dbReference type="GO" id="GO:0016747">
    <property type="term" value="F:acyltransferase activity, transferring groups other than amino-acyl groups"/>
    <property type="evidence" value="ECO:0007669"/>
    <property type="project" value="InterPro"/>
</dbReference>
<dbReference type="InterPro" id="IPR000182">
    <property type="entry name" value="GNAT_dom"/>
</dbReference>
<evidence type="ECO:0000313" key="3">
    <source>
        <dbReference type="Proteomes" id="UP000298285"/>
    </source>
</evidence>
<dbReference type="Proteomes" id="UP000298285">
    <property type="component" value="Unassembled WGS sequence"/>
</dbReference>
<evidence type="ECO:0000313" key="2">
    <source>
        <dbReference type="EMBL" id="TFU91154.1"/>
    </source>
</evidence>